<proteinExistence type="predicted"/>
<feature type="signal peptide" evidence="1">
    <location>
        <begin position="1"/>
        <end position="22"/>
    </location>
</feature>
<evidence type="ECO:0000313" key="2">
    <source>
        <dbReference type="EMBL" id="HIR39336.1"/>
    </source>
</evidence>
<dbReference type="PROSITE" id="PS51257">
    <property type="entry name" value="PROKAR_LIPOPROTEIN"/>
    <property type="match status" value="1"/>
</dbReference>
<accession>A0A9D1AGJ2</accession>
<dbReference type="Proteomes" id="UP000824179">
    <property type="component" value="Unassembled WGS sequence"/>
</dbReference>
<sequence>MRARVFAAMLCAAAIIFACAAAACTGGNAFTFLSVRLRGNGDGTVTARAQNEFDAGSAVIFGTLRIYRSDGQFDDTDYAELAGEVYIADFSEQKTAELTVSAAGGGYFCAELTYIIDGEEQAVLSGTVRYDGEGKRI</sequence>
<evidence type="ECO:0000313" key="3">
    <source>
        <dbReference type="Proteomes" id="UP000824179"/>
    </source>
</evidence>
<name>A0A9D1AGJ2_9FIRM</name>
<organism evidence="2 3">
    <name type="scientific">Candidatus Coproplasma stercoripullorum</name>
    <dbReference type="NCBI Taxonomy" id="2840751"/>
    <lineage>
        <taxon>Bacteria</taxon>
        <taxon>Bacillati</taxon>
        <taxon>Bacillota</taxon>
        <taxon>Clostridia</taxon>
        <taxon>Eubacteriales</taxon>
        <taxon>Candidatus Coproplasma</taxon>
    </lineage>
</organism>
<gene>
    <name evidence="2" type="ORF">IAB90_03035</name>
</gene>
<reference evidence="2" key="1">
    <citation type="submission" date="2020-10" db="EMBL/GenBank/DDBJ databases">
        <authorList>
            <person name="Gilroy R."/>
        </authorList>
    </citation>
    <scope>NUCLEOTIDE SEQUENCE</scope>
    <source>
        <strain evidence="2">ChiW25-3613</strain>
    </source>
</reference>
<evidence type="ECO:0000256" key="1">
    <source>
        <dbReference type="SAM" id="SignalP"/>
    </source>
</evidence>
<comment type="caution">
    <text evidence="2">The sequence shown here is derived from an EMBL/GenBank/DDBJ whole genome shotgun (WGS) entry which is preliminary data.</text>
</comment>
<reference evidence="2" key="2">
    <citation type="journal article" date="2021" name="PeerJ">
        <title>Extensive microbial diversity within the chicken gut microbiome revealed by metagenomics and culture.</title>
        <authorList>
            <person name="Gilroy R."/>
            <person name="Ravi A."/>
            <person name="Getino M."/>
            <person name="Pursley I."/>
            <person name="Horton D.L."/>
            <person name="Alikhan N.F."/>
            <person name="Baker D."/>
            <person name="Gharbi K."/>
            <person name="Hall N."/>
            <person name="Watson M."/>
            <person name="Adriaenssens E.M."/>
            <person name="Foster-Nyarko E."/>
            <person name="Jarju S."/>
            <person name="Secka A."/>
            <person name="Antonio M."/>
            <person name="Oren A."/>
            <person name="Chaudhuri R.R."/>
            <person name="La Ragione R."/>
            <person name="Hildebrand F."/>
            <person name="Pallen M.J."/>
        </authorList>
    </citation>
    <scope>NUCLEOTIDE SEQUENCE</scope>
    <source>
        <strain evidence="2">ChiW25-3613</strain>
    </source>
</reference>
<feature type="chain" id="PRO_5038843743" evidence="1">
    <location>
        <begin position="23"/>
        <end position="137"/>
    </location>
</feature>
<dbReference type="AlphaFoldDB" id="A0A9D1AGJ2"/>
<protein>
    <submittedName>
        <fullName evidence="2">Uncharacterized protein</fullName>
    </submittedName>
</protein>
<dbReference type="EMBL" id="DVHB01000056">
    <property type="protein sequence ID" value="HIR39336.1"/>
    <property type="molecule type" value="Genomic_DNA"/>
</dbReference>
<keyword evidence="1" id="KW-0732">Signal</keyword>